<evidence type="ECO:0000256" key="2">
    <source>
        <dbReference type="SAM" id="Phobius"/>
    </source>
</evidence>
<proteinExistence type="predicted"/>
<keyword evidence="4" id="KW-1185">Reference proteome</keyword>
<dbReference type="GO" id="GO:0004713">
    <property type="term" value="F:protein tyrosine kinase activity"/>
    <property type="evidence" value="ECO:0007669"/>
    <property type="project" value="TreeGrafter"/>
</dbReference>
<keyword evidence="2" id="KW-0812">Transmembrane</keyword>
<evidence type="ECO:0000313" key="4">
    <source>
        <dbReference type="Proteomes" id="UP000245390"/>
    </source>
</evidence>
<dbReference type="Proteomes" id="UP000245390">
    <property type="component" value="Unassembled WGS sequence"/>
</dbReference>
<feature type="coiled-coil region" evidence="1">
    <location>
        <begin position="200"/>
        <end position="227"/>
    </location>
</feature>
<organism evidence="3 4">
    <name type="scientific">Silicimonas algicola</name>
    <dbReference type="NCBI Taxonomy" id="1826607"/>
    <lineage>
        <taxon>Bacteria</taxon>
        <taxon>Pseudomonadati</taxon>
        <taxon>Pseudomonadota</taxon>
        <taxon>Alphaproteobacteria</taxon>
        <taxon>Rhodobacterales</taxon>
        <taxon>Paracoccaceae</taxon>
    </lineage>
</organism>
<dbReference type="RefSeq" id="WP_241239722.1">
    <property type="nucleotide sequence ID" value="NZ_CP034588.1"/>
</dbReference>
<feature type="transmembrane region" description="Helical" evidence="2">
    <location>
        <begin position="365"/>
        <end position="386"/>
    </location>
</feature>
<comment type="caution">
    <text evidence="3">The sequence shown here is derived from an EMBL/GenBank/DDBJ whole genome shotgun (WGS) entry which is preliminary data.</text>
</comment>
<dbReference type="PANTHER" id="PTHR32309">
    <property type="entry name" value="TYROSINE-PROTEIN KINASE"/>
    <property type="match status" value="1"/>
</dbReference>
<keyword evidence="1" id="KW-0175">Coiled coil</keyword>
<dbReference type="GO" id="GO:0005886">
    <property type="term" value="C:plasma membrane"/>
    <property type="evidence" value="ECO:0007669"/>
    <property type="project" value="TreeGrafter"/>
</dbReference>
<protein>
    <submittedName>
        <fullName evidence="3">Capsular polysaccharide transport system permease protein</fullName>
    </submittedName>
</protein>
<dbReference type="EMBL" id="QGGV01000005">
    <property type="protein sequence ID" value="PWK56115.1"/>
    <property type="molecule type" value="Genomic_DNA"/>
</dbReference>
<dbReference type="InterPro" id="IPR050445">
    <property type="entry name" value="Bact_polysacc_biosynth/exp"/>
</dbReference>
<dbReference type="PANTHER" id="PTHR32309:SF13">
    <property type="entry name" value="FERRIC ENTEROBACTIN TRANSPORT PROTEIN FEPE"/>
    <property type="match status" value="1"/>
</dbReference>
<accession>A0A316G7F2</accession>
<sequence>MAAPDSSLADLGAPRLTLLPQPAPPLRARARHYGLATLFLATVALPLGLAAWYLWWVAADQYASTVGFSVRKEEVASPIELFGGIADISSSGSSDSDILYEFIQSQEIVETLEAQIGLSTLWSQPDDDPVFAHEASGTVEDLRDFWRRMVRVTYDTSTELIEVRALAFTPEDARRITTAVFDESARLVEDLSAIARADTIAFAEVELARAVERLKAAREAVTEYRSRTQIVDPTADLQGQMGLLSTLETQLAEALIAADLLRDSTRDSDPRIQQADLRIRVIEARIAEERRKLGVGTGESGQDYATLLAEYERLAVDRQFAEEAYTVALAAYDQALAEARRKSRYLAAYIRPTTAEASEFPRKEVLLAALAFFLLSGWGVVVLLYYSIRDRR</sequence>
<keyword evidence="2" id="KW-0472">Membrane</keyword>
<reference evidence="3 4" key="1">
    <citation type="submission" date="2018-05" db="EMBL/GenBank/DDBJ databases">
        <title>Genomic Encyclopedia of Type Strains, Phase IV (KMG-IV): sequencing the most valuable type-strain genomes for metagenomic binning, comparative biology and taxonomic classification.</title>
        <authorList>
            <person name="Goeker M."/>
        </authorList>
    </citation>
    <scope>NUCLEOTIDE SEQUENCE [LARGE SCALE GENOMIC DNA]</scope>
    <source>
        <strain evidence="3 4">DSM 103371</strain>
    </source>
</reference>
<gene>
    <name evidence="3" type="ORF">C8D95_105181</name>
</gene>
<feature type="transmembrane region" description="Helical" evidence="2">
    <location>
        <begin position="33"/>
        <end position="56"/>
    </location>
</feature>
<evidence type="ECO:0000256" key="1">
    <source>
        <dbReference type="SAM" id="Coils"/>
    </source>
</evidence>
<name>A0A316G7F2_9RHOB</name>
<dbReference type="AlphaFoldDB" id="A0A316G7F2"/>
<keyword evidence="2" id="KW-1133">Transmembrane helix</keyword>
<evidence type="ECO:0000313" key="3">
    <source>
        <dbReference type="EMBL" id="PWK56115.1"/>
    </source>
</evidence>